<dbReference type="Proteomes" id="UP000467240">
    <property type="component" value="Unassembled WGS sequence"/>
</dbReference>
<organism evidence="3 4">
    <name type="scientific">Pseudoclavibacter chungangensis</name>
    <dbReference type="NCBI Taxonomy" id="587635"/>
    <lineage>
        <taxon>Bacteria</taxon>
        <taxon>Bacillati</taxon>
        <taxon>Actinomycetota</taxon>
        <taxon>Actinomycetes</taxon>
        <taxon>Micrococcales</taxon>
        <taxon>Microbacteriaceae</taxon>
        <taxon>Pseudoclavibacter</taxon>
    </lineage>
</organism>
<comment type="caution">
    <text evidence="3">The sequence shown here is derived from an EMBL/GenBank/DDBJ whole genome shotgun (WGS) entry which is preliminary data.</text>
</comment>
<evidence type="ECO:0000256" key="1">
    <source>
        <dbReference type="ARBA" id="ARBA00009981"/>
    </source>
</evidence>
<evidence type="ECO:0000313" key="3">
    <source>
        <dbReference type="EMBL" id="KAB1654098.1"/>
    </source>
</evidence>
<feature type="region of interest" description="Disordered" evidence="2">
    <location>
        <begin position="57"/>
        <end position="93"/>
    </location>
</feature>
<dbReference type="NCBIfam" id="TIGR01552">
    <property type="entry name" value="phd_fam"/>
    <property type="match status" value="1"/>
</dbReference>
<evidence type="ECO:0000256" key="2">
    <source>
        <dbReference type="SAM" id="MobiDB-lite"/>
    </source>
</evidence>
<evidence type="ECO:0000313" key="4">
    <source>
        <dbReference type="Proteomes" id="UP000467240"/>
    </source>
</evidence>
<dbReference type="SUPFAM" id="SSF143120">
    <property type="entry name" value="YefM-like"/>
    <property type="match status" value="1"/>
</dbReference>
<keyword evidence="4" id="KW-1185">Reference proteome</keyword>
<dbReference type="OrthoDB" id="33091at2"/>
<dbReference type="EMBL" id="WBJZ01000020">
    <property type="protein sequence ID" value="KAB1654098.1"/>
    <property type="molecule type" value="Genomic_DNA"/>
</dbReference>
<sequence length="93" mass="10304">MSATARHDEILSQRELRNESGRVLRALGEGRSFVLTNRGVPVARIVPLDAPTPSLPSVRPANRVGGWGGWRPEKAEKGRPMSHILNELREDRA</sequence>
<accession>A0A7J5BP07</accession>
<proteinExistence type="inferred from homology"/>
<reference evidence="3 4" key="1">
    <citation type="submission" date="2019-09" db="EMBL/GenBank/DDBJ databases">
        <title>Phylogeny of genus Pseudoclavibacter and closely related genus.</title>
        <authorList>
            <person name="Li Y."/>
        </authorList>
    </citation>
    <scope>NUCLEOTIDE SEQUENCE [LARGE SCALE GENOMIC DNA]</scope>
    <source>
        <strain evidence="3 4">DSM 23821</strain>
    </source>
</reference>
<comment type="similarity">
    <text evidence="1">Belongs to the phD/YefM antitoxin family.</text>
</comment>
<dbReference type="AlphaFoldDB" id="A0A7J5BP07"/>
<dbReference type="InterPro" id="IPR036165">
    <property type="entry name" value="YefM-like_sf"/>
</dbReference>
<name>A0A7J5BP07_9MICO</name>
<protein>
    <submittedName>
        <fullName evidence="3">Type II toxin-antitoxin system prevent-host-death family antitoxin</fullName>
    </submittedName>
</protein>
<gene>
    <name evidence="3" type="ORF">F8O01_14345</name>
</gene>